<dbReference type="RefSeq" id="WP_344906083.1">
    <property type="nucleotide sequence ID" value="NZ_BAAAWD010000026.1"/>
</dbReference>
<organism evidence="9 10">
    <name type="scientific">Streptosporangium longisporum</name>
    <dbReference type="NCBI Taxonomy" id="46187"/>
    <lineage>
        <taxon>Bacteria</taxon>
        <taxon>Bacillati</taxon>
        <taxon>Actinomycetota</taxon>
        <taxon>Actinomycetes</taxon>
        <taxon>Streptosporangiales</taxon>
        <taxon>Streptosporangiaceae</taxon>
        <taxon>Streptosporangium</taxon>
    </lineage>
</organism>
<keyword evidence="10" id="KW-1185">Reference proteome</keyword>
<dbReference type="InterPro" id="IPR005797">
    <property type="entry name" value="Cyt_b/b6_N"/>
</dbReference>
<dbReference type="InterPro" id="IPR027387">
    <property type="entry name" value="Cytb/b6-like_sf"/>
</dbReference>
<evidence type="ECO:0000256" key="2">
    <source>
        <dbReference type="ARBA" id="ARBA00012951"/>
    </source>
</evidence>
<evidence type="ECO:0000256" key="4">
    <source>
        <dbReference type="ARBA" id="ARBA00029351"/>
    </source>
</evidence>
<dbReference type="PANTHER" id="PTHR19271:SF16">
    <property type="entry name" value="CYTOCHROME B"/>
    <property type="match status" value="1"/>
</dbReference>
<proteinExistence type="predicted"/>
<feature type="region of interest" description="Disordered" evidence="6">
    <location>
        <begin position="526"/>
        <end position="579"/>
    </location>
</feature>
<feature type="domain" description="Cytochrome b/b6 N-terminal region profile" evidence="8">
    <location>
        <begin position="13"/>
        <end position="239"/>
    </location>
</feature>
<evidence type="ECO:0000256" key="6">
    <source>
        <dbReference type="SAM" id="MobiDB-lite"/>
    </source>
</evidence>
<feature type="transmembrane region" description="Helical" evidence="7">
    <location>
        <begin position="263"/>
        <end position="281"/>
    </location>
</feature>
<feature type="compositionally biased region" description="Basic and acidic residues" evidence="6">
    <location>
        <begin position="530"/>
        <end position="542"/>
    </location>
</feature>
<dbReference type="Proteomes" id="UP001499930">
    <property type="component" value="Unassembled WGS sequence"/>
</dbReference>
<accession>A0ABP6LEK8</accession>
<feature type="compositionally biased region" description="Gly residues" evidence="6">
    <location>
        <begin position="557"/>
        <end position="571"/>
    </location>
</feature>
<feature type="compositionally biased region" description="Gly residues" evidence="6">
    <location>
        <begin position="498"/>
        <end position="510"/>
    </location>
</feature>
<name>A0ABP6LEK8_9ACTN</name>
<evidence type="ECO:0000313" key="10">
    <source>
        <dbReference type="Proteomes" id="UP001499930"/>
    </source>
</evidence>
<comment type="catalytic activity">
    <reaction evidence="4">
        <text>a quinol + 2 Fe(III)-[cytochrome c](out) = a quinone + 2 Fe(II)-[cytochrome c](out) + 2 H(+)(out)</text>
        <dbReference type="Rhea" id="RHEA:11484"/>
        <dbReference type="Rhea" id="RHEA-COMP:10350"/>
        <dbReference type="Rhea" id="RHEA-COMP:14399"/>
        <dbReference type="ChEBI" id="CHEBI:15378"/>
        <dbReference type="ChEBI" id="CHEBI:24646"/>
        <dbReference type="ChEBI" id="CHEBI:29033"/>
        <dbReference type="ChEBI" id="CHEBI:29034"/>
        <dbReference type="ChEBI" id="CHEBI:132124"/>
        <dbReference type="EC" id="7.1.1.8"/>
    </reaction>
</comment>
<dbReference type="SUPFAM" id="SSF81342">
    <property type="entry name" value="Transmembrane di-heme cytochromes"/>
    <property type="match status" value="1"/>
</dbReference>
<evidence type="ECO:0000256" key="7">
    <source>
        <dbReference type="SAM" id="Phobius"/>
    </source>
</evidence>
<reference evidence="10" key="1">
    <citation type="journal article" date="2019" name="Int. J. Syst. Evol. Microbiol.">
        <title>The Global Catalogue of Microorganisms (GCM) 10K type strain sequencing project: providing services to taxonomists for standard genome sequencing and annotation.</title>
        <authorList>
            <consortium name="The Broad Institute Genomics Platform"/>
            <consortium name="The Broad Institute Genome Sequencing Center for Infectious Disease"/>
            <person name="Wu L."/>
            <person name="Ma J."/>
        </authorList>
    </citation>
    <scope>NUCLEOTIDE SEQUENCE [LARGE SCALE GENOMIC DNA]</scope>
    <source>
        <strain evidence="10">JCM 3106</strain>
    </source>
</reference>
<feature type="transmembrane region" description="Helical" evidence="7">
    <location>
        <begin position="175"/>
        <end position="195"/>
    </location>
</feature>
<evidence type="ECO:0000256" key="5">
    <source>
        <dbReference type="ARBA" id="ARBA00029568"/>
    </source>
</evidence>
<dbReference type="EMBL" id="BAAAWD010000026">
    <property type="protein sequence ID" value="GAA3037358.1"/>
    <property type="molecule type" value="Genomic_DNA"/>
</dbReference>
<evidence type="ECO:0000256" key="3">
    <source>
        <dbReference type="ARBA" id="ARBA00016116"/>
    </source>
</evidence>
<dbReference type="PANTHER" id="PTHR19271">
    <property type="entry name" value="CYTOCHROME B"/>
    <property type="match status" value="1"/>
</dbReference>
<feature type="transmembrane region" description="Helical" evidence="7">
    <location>
        <begin position="373"/>
        <end position="392"/>
    </location>
</feature>
<evidence type="ECO:0000259" key="8">
    <source>
        <dbReference type="PROSITE" id="PS51002"/>
    </source>
</evidence>
<comment type="caution">
    <text evidence="9">The sequence shown here is derived from an EMBL/GenBank/DDBJ whole genome shotgun (WGS) entry which is preliminary data.</text>
</comment>
<keyword evidence="7" id="KW-0812">Transmembrane</keyword>
<keyword evidence="7" id="KW-0472">Membrane</keyword>
<sequence>MSRAHDRTRLAGTAGYFDDRLGAGNFVKRNIRKVFPDHWSFLLGEIPLYSFIILLLTGTFLTFFFKASMLEIPYEGAYAPLRGVTMSEAYASSLEISFNVRGGLLMRQMHHWAALLFIGGMMIHMLRVFFTGAYRKPREINWLIGVALLALSLFEGLTGYSLLDDLLSGAGLRITAGVAQSLPIVGTWLTFFLIGGEYPGDDVIGRFYTIHILLLPGVLLALITAHMILTWVLKHTQMHGKGRTNDNVVGGPFHPSFLAKSGAYFMFTFGVIALLGTFAQINPVWLFGPYRPSDIGAGSQPDFYLAFLDGSLRLTPGWEINFLGFTLPMSVILPALAPIGLILAGLALYPFAERWITGDSREHHIAERPRENPHRTAIGMAAITFYGVLWLMASNDVISAYFRLSLNVMIVIGRGLVFVGPALAYYITYRICLGLQRRDAASLGHGVETGVIQRMPTGEYVEVHVPPNEAVEARIRGKEPIPVISPASGVTGERHGGSGDGGQGVASGEGQGRIARLRALMSRTYGGEKVPLDGERDGHDGNGHGTRKAGTREIGMGEDGSGGHAAVGSGPGEDRPPPG</sequence>
<dbReference type="PROSITE" id="PS51002">
    <property type="entry name" value="CYTB_NTER"/>
    <property type="match status" value="1"/>
</dbReference>
<feature type="transmembrane region" description="Helical" evidence="7">
    <location>
        <begin position="207"/>
        <end position="233"/>
    </location>
</feature>
<feature type="transmembrane region" description="Helical" evidence="7">
    <location>
        <begin position="46"/>
        <end position="65"/>
    </location>
</feature>
<dbReference type="EC" id="7.1.1.8" evidence="2"/>
<feature type="transmembrane region" description="Helical" evidence="7">
    <location>
        <begin position="142"/>
        <end position="163"/>
    </location>
</feature>
<dbReference type="InterPro" id="IPR016174">
    <property type="entry name" value="Di-haem_cyt_TM"/>
</dbReference>
<gene>
    <name evidence="9" type="ORF">GCM10017559_76530</name>
</gene>
<feature type="region of interest" description="Disordered" evidence="6">
    <location>
        <begin position="482"/>
        <end position="510"/>
    </location>
</feature>
<evidence type="ECO:0000256" key="1">
    <source>
        <dbReference type="ARBA" id="ARBA00001971"/>
    </source>
</evidence>
<evidence type="ECO:0000313" key="9">
    <source>
        <dbReference type="EMBL" id="GAA3037358.1"/>
    </source>
</evidence>
<dbReference type="Gene3D" id="1.20.810.10">
    <property type="entry name" value="Cytochrome Bc1 Complex, Chain C"/>
    <property type="match status" value="1"/>
</dbReference>
<protein>
    <recommendedName>
        <fullName evidence="3">Cytochrome bc1 complex cytochrome b subunit</fullName>
        <ecNumber evidence="2">7.1.1.8</ecNumber>
    </recommendedName>
    <alternativeName>
        <fullName evidence="5">Cytochrome bc1 reductase complex subunit QcrB</fullName>
    </alternativeName>
</protein>
<feature type="transmembrane region" description="Helical" evidence="7">
    <location>
        <begin position="111"/>
        <end position="130"/>
    </location>
</feature>
<feature type="transmembrane region" description="Helical" evidence="7">
    <location>
        <begin position="404"/>
        <end position="428"/>
    </location>
</feature>
<keyword evidence="7" id="KW-1133">Transmembrane helix</keyword>
<comment type="cofactor">
    <cofactor evidence="1">
        <name>heme</name>
        <dbReference type="ChEBI" id="CHEBI:30413"/>
    </cofactor>
</comment>
<dbReference type="Pfam" id="PF13631">
    <property type="entry name" value="Cytochrom_B_N_2"/>
    <property type="match status" value="1"/>
</dbReference>
<feature type="transmembrane region" description="Helical" evidence="7">
    <location>
        <begin position="331"/>
        <end position="352"/>
    </location>
</feature>